<organism evidence="6 7">
    <name type="scientific">Austwickia chelonae NBRC 105200</name>
    <dbReference type="NCBI Taxonomy" id="1184607"/>
    <lineage>
        <taxon>Bacteria</taxon>
        <taxon>Bacillati</taxon>
        <taxon>Actinomycetota</taxon>
        <taxon>Actinomycetes</taxon>
        <taxon>Micrococcales</taxon>
        <taxon>Dermatophilaceae</taxon>
        <taxon>Austwickia</taxon>
    </lineage>
</organism>
<feature type="domain" description="Aspartate/glutamate/uridylate kinase" evidence="5">
    <location>
        <begin position="3"/>
        <end position="291"/>
    </location>
</feature>
<dbReference type="GO" id="GO:0019546">
    <property type="term" value="P:L-arginine deiminase pathway"/>
    <property type="evidence" value="ECO:0007669"/>
    <property type="project" value="TreeGrafter"/>
</dbReference>
<comment type="caution">
    <text evidence="6">The sequence shown here is derived from an EMBL/GenBank/DDBJ whole genome shotgun (WGS) entry which is preliminary data.</text>
</comment>
<evidence type="ECO:0000259" key="5">
    <source>
        <dbReference type="Pfam" id="PF00696"/>
    </source>
</evidence>
<gene>
    <name evidence="6" type="primary">arcC</name>
    <name evidence="6" type="ORF">AUCHE_05_04330</name>
</gene>
<dbReference type="RefSeq" id="WP_006502273.1">
    <property type="nucleotide sequence ID" value="NZ_BAGZ01000005.1"/>
</dbReference>
<dbReference type="STRING" id="100225.SAMN05421595_1358"/>
<dbReference type="InterPro" id="IPR036393">
    <property type="entry name" value="AceGlu_kinase-like_sf"/>
</dbReference>
<reference evidence="6 7" key="1">
    <citation type="submission" date="2012-08" db="EMBL/GenBank/DDBJ databases">
        <title>Whole genome shotgun sequence of Austwickia chelonae NBRC 105200.</title>
        <authorList>
            <person name="Yoshida I."/>
            <person name="Hosoyama A."/>
            <person name="Tsuchikane K."/>
            <person name="Katsumata H."/>
            <person name="Ando Y."/>
            <person name="Ohji S."/>
            <person name="Hamada M."/>
            <person name="Tamura T."/>
            <person name="Yamazoe A."/>
            <person name="Yamazaki S."/>
            <person name="Fujita N."/>
        </authorList>
    </citation>
    <scope>NUCLEOTIDE SEQUENCE [LARGE SCALE GENOMIC DNA]</scope>
    <source>
        <strain evidence="6 7">NBRC 105200</strain>
    </source>
</reference>
<evidence type="ECO:0000256" key="1">
    <source>
        <dbReference type="ARBA" id="ARBA00011066"/>
    </source>
</evidence>
<keyword evidence="7" id="KW-1185">Reference proteome</keyword>
<evidence type="ECO:0000256" key="2">
    <source>
        <dbReference type="ARBA" id="ARBA00022679"/>
    </source>
</evidence>
<dbReference type="InterPro" id="IPR003964">
    <property type="entry name" value="Carb_kinase"/>
</dbReference>
<evidence type="ECO:0000313" key="7">
    <source>
        <dbReference type="Proteomes" id="UP000008495"/>
    </source>
</evidence>
<dbReference type="PANTHER" id="PTHR30409">
    <property type="entry name" value="CARBAMATE KINASE"/>
    <property type="match status" value="1"/>
</dbReference>
<keyword evidence="2 4" id="KW-0808">Transferase</keyword>
<dbReference type="AlphaFoldDB" id="K6ULT1"/>
<dbReference type="Gene3D" id="3.40.1160.10">
    <property type="entry name" value="Acetylglutamate kinase-like"/>
    <property type="match status" value="1"/>
</dbReference>
<evidence type="ECO:0000313" key="6">
    <source>
        <dbReference type="EMBL" id="GAB77521.1"/>
    </source>
</evidence>
<protein>
    <recommendedName>
        <fullName evidence="4">Carbamate kinase</fullName>
    </recommendedName>
</protein>
<comment type="similarity">
    <text evidence="1 4">Belongs to the carbamate kinase family.</text>
</comment>
<evidence type="ECO:0000256" key="3">
    <source>
        <dbReference type="ARBA" id="ARBA00022777"/>
    </source>
</evidence>
<dbReference type="Pfam" id="PF00696">
    <property type="entry name" value="AA_kinase"/>
    <property type="match status" value="1"/>
</dbReference>
<dbReference type="SUPFAM" id="SSF53633">
    <property type="entry name" value="Carbamate kinase-like"/>
    <property type="match status" value="1"/>
</dbReference>
<dbReference type="PANTHER" id="PTHR30409:SF1">
    <property type="entry name" value="CARBAMATE KINASE-RELATED"/>
    <property type="match status" value="1"/>
</dbReference>
<evidence type="ECO:0000256" key="4">
    <source>
        <dbReference type="PIRNR" id="PIRNR000723"/>
    </source>
</evidence>
<dbReference type="OrthoDB" id="9766717at2"/>
<dbReference type="CDD" id="cd04235">
    <property type="entry name" value="AAK_CK"/>
    <property type="match status" value="1"/>
</dbReference>
<accession>K6ULT1</accession>
<dbReference type="InterPro" id="IPR001048">
    <property type="entry name" value="Asp/Glu/Uridylate_kinase"/>
</dbReference>
<keyword evidence="3 4" id="KW-0418">Kinase</keyword>
<dbReference type="NCBIfam" id="NF009007">
    <property type="entry name" value="PRK12352.1"/>
    <property type="match status" value="1"/>
</dbReference>
<dbReference type="Proteomes" id="UP000008495">
    <property type="component" value="Unassembled WGS sequence"/>
</dbReference>
<dbReference type="EMBL" id="BAGZ01000005">
    <property type="protein sequence ID" value="GAB77521.1"/>
    <property type="molecule type" value="Genomic_DNA"/>
</dbReference>
<sequence length="310" mass="32755">MSRILVSLGGNALGTDFDELVDTVGVIAEPVVGLLKDGHEVVICHGNGPQVGMIKTDIDLGKAGLHENRVMPLSECVAMSQSYIGYHLQNAIENQMQVQGVTGRSVTTVVSRCLVDPSDPGFADPTKPIGAFFTEEQAAEHIARGKTFVEDSGRGWREVVASPVPLTILEKDSVHELVTAGHVVIAGGGGGIPVIRQDGWTKAIDAVIDKDRTSILLASDTECDSLAILTGVEKVAVDFGKPTQRDLSELTVADAEKYLAEGQFPAGSMGPKIQSAIDFAKSGPGRRCLITSLDKLVEGLRGETGTWVVA</sequence>
<proteinExistence type="inferred from homology"/>
<dbReference type="PRINTS" id="PR01469">
    <property type="entry name" value="CARBMTKINASE"/>
</dbReference>
<dbReference type="eggNOG" id="COG0549">
    <property type="taxonomic scope" value="Bacteria"/>
</dbReference>
<name>K6ULT1_9MICO</name>
<dbReference type="PIRSF" id="PIRSF000723">
    <property type="entry name" value="Carbamate_kin"/>
    <property type="match status" value="1"/>
</dbReference>
<dbReference type="GO" id="GO:0005829">
    <property type="term" value="C:cytosol"/>
    <property type="evidence" value="ECO:0007669"/>
    <property type="project" value="TreeGrafter"/>
</dbReference>
<dbReference type="GO" id="GO:0008804">
    <property type="term" value="F:carbamate kinase activity"/>
    <property type="evidence" value="ECO:0007669"/>
    <property type="project" value="InterPro"/>
</dbReference>